<keyword evidence="4" id="KW-1185">Reference proteome</keyword>
<feature type="compositionally biased region" description="Low complexity" evidence="1">
    <location>
        <begin position="29"/>
        <end position="44"/>
    </location>
</feature>
<dbReference type="Proteomes" id="UP000318528">
    <property type="component" value="Unassembled WGS sequence"/>
</dbReference>
<dbReference type="EMBL" id="VJZL01000011">
    <property type="protein sequence ID" value="TRX10130.1"/>
    <property type="molecule type" value="Genomic_DNA"/>
</dbReference>
<evidence type="ECO:0000313" key="2">
    <source>
        <dbReference type="EMBL" id="TRX06115.1"/>
    </source>
</evidence>
<sequence>MKKTILILGVLSILTIVSCKKKEDKPFVPQAETPHATTTTSTPAVSREAKDSTSIKVGTDGVDVSTKDGNTKTNVSVSGGEAKIEIKK</sequence>
<evidence type="ECO:0000313" key="5">
    <source>
        <dbReference type="Proteomes" id="UP000318669"/>
    </source>
</evidence>
<protein>
    <recommendedName>
        <fullName evidence="6">Lipoprotein</fullName>
    </recommendedName>
</protein>
<feature type="region of interest" description="Disordered" evidence="1">
    <location>
        <begin position="24"/>
        <end position="62"/>
    </location>
</feature>
<proteinExistence type="predicted"/>
<evidence type="ECO:0008006" key="6">
    <source>
        <dbReference type="Google" id="ProtNLM"/>
    </source>
</evidence>
<dbReference type="Proteomes" id="UP000318669">
    <property type="component" value="Unassembled WGS sequence"/>
</dbReference>
<evidence type="ECO:0000313" key="4">
    <source>
        <dbReference type="Proteomes" id="UP000318528"/>
    </source>
</evidence>
<evidence type="ECO:0000313" key="3">
    <source>
        <dbReference type="EMBL" id="TRX10130.1"/>
    </source>
</evidence>
<gene>
    <name evidence="3" type="ORF">FNW11_08220</name>
    <name evidence="2" type="ORF">FNW12_09215</name>
</gene>
<evidence type="ECO:0000256" key="1">
    <source>
        <dbReference type="SAM" id="MobiDB-lite"/>
    </source>
</evidence>
<reference evidence="4 5" key="1">
    <citation type="submission" date="2019-07" db="EMBL/GenBank/DDBJ databases">
        <title>Novel species of Flavobacterium.</title>
        <authorList>
            <person name="Liu Q."/>
            <person name="Xin Y.-H."/>
        </authorList>
    </citation>
    <scope>NUCLEOTIDE SEQUENCE [LARGE SCALE GENOMIC DNA]</scope>
    <source>
        <strain evidence="2 4">GSP39</strain>
        <strain evidence="3 5">GSR22</strain>
    </source>
</reference>
<dbReference type="OrthoDB" id="1367090at2"/>
<dbReference type="RefSeq" id="WP_143387375.1">
    <property type="nucleotide sequence ID" value="NZ_VJZL01000011.1"/>
</dbReference>
<comment type="caution">
    <text evidence="3">The sequence shown here is derived from an EMBL/GenBank/DDBJ whole genome shotgun (WGS) entry which is preliminary data.</text>
</comment>
<dbReference type="EMBL" id="VJZN01000013">
    <property type="protein sequence ID" value="TRX06115.1"/>
    <property type="molecule type" value="Genomic_DNA"/>
</dbReference>
<organism evidence="3 5">
    <name type="scientific">Flavobacterium gawalongense</name>
    <dbReference type="NCBI Taxonomy" id="2594432"/>
    <lineage>
        <taxon>Bacteria</taxon>
        <taxon>Pseudomonadati</taxon>
        <taxon>Bacteroidota</taxon>
        <taxon>Flavobacteriia</taxon>
        <taxon>Flavobacteriales</taxon>
        <taxon>Flavobacteriaceae</taxon>
        <taxon>Flavobacterium</taxon>
    </lineage>
</organism>
<accession>A0A553BPF9</accession>
<dbReference type="AlphaFoldDB" id="A0A553BPF9"/>
<name>A0A553BPF9_9FLAO</name>
<dbReference type="PROSITE" id="PS51257">
    <property type="entry name" value="PROKAR_LIPOPROTEIN"/>
    <property type="match status" value="1"/>
</dbReference>